<dbReference type="Proteomes" id="UP000467700">
    <property type="component" value="Unassembled WGS sequence"/>
</dbReference>
<dbReference type="OrthoDB" id="2927236at2759"/>
<dbReference type="EMBL" id="CACVBS010000101">
    <property type="protein sequence ID" value="CAA7271087.1"/>
    <property type="molecule type" value="Genomic_DNA"/>
</dbReference>
<accession>A0A8S0X1N8</accession>
<keyword evidence="2" id="KW-1185">Reference proteome</keyword>
<evidence type="ECO:0000313" key="2">
    <source>
        <dbReference type="Proteomes" id="UP000467700"/>
    </source>
</evidence>
<gene>
    <name evidence="1" type="ORF">AAE3_LOCUS13377</name>
</gene>
<organism evidence="1 2">
    <name type="scientific">Cyclocybe aegerita</name>
    <name type="common">Black poplar mushroom</name>
    <name type="synonym">Agrocybe aegerita</name>
    <dbReference type="NCBI Taxonomy" id="1973307"/>
    <lineage>
        <taxon>Eukaryota</taxon>
        <taxon>Fungi</taxon>
        <taxon>Dikarya</taxon>
        <taxon>Basidiomycota</taxon>
        <taxon>Agaricomycotina</taxon>
        <taxon>Agaricomycetes</taxon>
        <taxon>Agaricomycetidae</taxon>
        <taxon>Agaricales</taxon>
        <taxon>Agaricineae</taxon>
        <taxon>Bolbitiaceae</taxon>
        <taxon>Cyclocybe</taxon>
    </lineage>
</organism>
<evidence type="ECO:0000313" key="1">
    <source>
        <dbReference type="EMBL" id="CAA7271087.1"/>
    </source>
</evidence>
<sequence>MGVDDDSAPPNVDVKEEATQAVRTRWRPLIEIVPLEIWRECWMYANARGHRTLTSVCRLFRDICLPFVFKELSYSPAIGQALADTNDNTSARKGWVYDMKARAKRMTELAGSQQHASMVRECKLYAFFGTRRRKAIKRSNPVKSAYNAFVEAFVSALPRFTNLTRVDITADLDIDNRILSALAFIPKIDSVCLSGTFARGESIDPLIKPRILEVYQEDGIEYSDPPSNVRRVVSVQRLEELHLHSYILAPRIMYALTPQGNCSRLTVLEIDFVTGHAAVLSAFLGVCPQLRTLLINDHYDFDPQPAFFEFTISPTTIPLLEAFFGPVFLASLIIPGRPVRKIALDLFQWDKTLDAVVTTLERLSRSTGPVRELKLPAVVCYPDVPTTIARLFPDLTSLKFRVDDAEHEHDVNCAPEERTLVDDERRLDFVVHRHHCPFSYEGLLCQIASLQVSLPRGLERLRLNQFDMTLRDNNRMFGQCLSGAVATVVATLLGATYPLKELWIGKEHPDVTFQRQEYRGEWKVVLRRRDHWHPSYDGDWD</sequence>
<dbReference type="SUPFAM" id="SSF52047">
    <property type="entry name" value="RNI-like"/>
    <property type="match status" value="1"/>
</dbReference>
<reference evidence="1 2" key="1">
    <citation type="submission" date="2020-01" db="EMBL/GenBank/DDBJ databases">
        <authorList>
            <person name="Gupta K D."/>
        </authorList>
    </citation>
    <scope>NUCLEOTIDE SEQUENCE [LARGE SCALE GENOMIC DNA]</scope>
</reference>
<comment type="caution">
    <text evidence="1">The sequence shown here is derived from an EMBL/GenBank/DDBJ whole genome shotgun (WGS) entry which is preliminary data.</text>
</comment>
<protein>
    <submittedName>
        <fullName evidence="1">Uncharacterized protein</fullName>
    </submittedName>
</protein>
<dbReference type="AlphaFoldDB" id="A0A8S0X1N8"/>
<proteinExistence type="predicted"/>
<name>A0A8S0X1N8_CYCAE</name>